<dbReference type="AlphaFoldDB" id="A0A0D0E6J0"/>
<dbReference type="Gene3D" id="3.30.200.20">
    <property type="entry name" value="Phosphorylase Kinase, domain 1"/>
    <property type="match status" value="1"/>
</dbReference>
<feature type="compositionally biased region" description="Polar residues" evidence="7">
    <location>
        <begin position="543"/>
        <end position="555"/>
    </location>
</feature>
<keyword evidence="3" id="KW-0418">Kinase</keyword>
<reference evidence="9 10" key="1">
    <citation type="submission" date="2014-04" db="EMBL/GenBank/DDBJ databases">
        <authorList>
            <consortium name="DOE Joint Genome Institute"/>
            <person name="Kuo A."/>
            <person name="Kohler A."/>
            <person name="Jargeat P."/>
            <person name="Nagy L.G."/>
            <person name="Floudas D."/>
            <person name="Copeland A."/>
            <person name="Barry K.W."/>
            <person name="Cichocki N."/>
            <person name="Veneault-Fourrey C."/>
            <person name="LaButti K."/>
            <person name="Lindquist E.A."/>
            <person name="Lipzen A."/>
            <person name="Lundell T."/>
            <person name="Morin E."/>
            <person name="Murat C."/>
            <person name="Sun H."/>
            <person name="Tunlid A."/>
            <person name="Henrissat B."/>
            <person name="Grigoriev I.V."/>
            <person name="Hibbett D.S."/>
            <person name="Martin F."/>
            <person name="Nordberg H.P."/>
            <person name="Cantor M.N."/>
            <person name="Hua S.X."/>
        </authorList>
    </citation>
    <scope>NUCLEOTIDE SEQUENCE [LARGE SCALE GENOMIC DNA]</scope>
    <source>
        <strain evidence="9 10">Ve08.2h10</strain>
    </source>
</reference>
<evidence type="ECO:0000256" key="6">
    <source>
        <dbReference type="PROSITE-ProRule" id="PRU10141"/>
    </source>
</evidence>
<keyword evidence="1" id="KW-0808">Transferase</keyword>
<evidence type="ECO:0000256" key="4">
    <source>
        <dbReference type="ARBA" id="ARBA00022840"/>
    </source>
</evidence>
<dbReference type="SMART" id="SM00220">
    <property type="entry name" value="S_TKc"/>
    <property type="match status" value="1"/>
</dbReference>
<feature type="region of interest" description="Disordered" evidence="7">
    <location>
        <begin position="494"/>
        <end position="559"/>
    </location>
</feature>
<dbReference type="Proteomes" id="UP000054538">
    <property type="component" value="Unassembled WGS sequence"/>
</dbReference>
<dbReference type="GO" id="GO:0005737">
    <property type="term" value="C:cytoplasm"/>
    <property type="evidence" value="ECO:0007669"/>
    <property type="project" value="TreeGrafter"/>
</dbReference>
<dbReference type="PANTHER" id="PTHR11042">
    <property type="entry name" value="EUKARYOTIC TRANSLATION INITIATION FACTOR 2-ALPHA KINASE EIF2-ALPHA KINASE -RELATED"/>
    <property type="match status" value="1"/>
</dbReference>
<dbReference type="Pfam" id="PF00069">
    <property type="entry name" value="Pkinase"/>
    <property type="match status" value="1"/>
</dbReference>
<dbReference type="InterPro" id="IPR011009">
    <property type="entry name" value="Kinase-like_dom_sf"/>
</dbReference>
<keyword evidence="10" id="KW-1185">Reference proteome</keyword>
<evidence type="ECO:0000259" key="8">
    <source>
        <dbReference type="PROSITE" id="PS50011"/>
    </source>
</evidence>
<evidence type="ECO:0000313" key="9">
    <source>
        <dbReference type="EMBL" id="KIK97124.1"/>
    </source>
</evidence>
<name>A0A0D0E6J0_9AGAM</name>
<dbReference type="EMBL" id="KN824951">
    <property type="protein sequence ID" value="KIK97124.1"/>
    <property type="molecule type" value="Genomic_DNA"/>
</dbReference>
<dbReference type="InterPro" id="IPR000719">
    <property type="entry name" value="Prot_kinase_dom"/>
</dbReference>
<dbReference type="InterPro" id="IPR017441">
    <property type="entry name" value="Protein_kinase_ATP_BS"/>
</dbReference>
<evidence type="ECO:0000256" key="7">
    <source>
        <dbReference type="SAM" id="MobiDB-lite"/>
    </source>
</evidence>
<dbReference type="Gene3D" id="1.10.510.10">
    <property type="entry name" value="Transferase(Phosphotransferase) domain 1"/>
    <property type="match status" value="1"/>
</dbReference>
<feature type="binding site" evidence="6">
    <location>
        <position position="871"/>
    </location>
    <ligand>
        <name>ATP</name>
        <dbReference type="ChEBI" id="CHEBI:30616"/>
    </ligand>
</feature>
<sequence length="1167" mass="126872">MLTPSPLRRRPFFPPPVDNSDQDDIFLQSPFKSPPVHRLYPPHVYKQHPVPIDDDEGSIFLSSSSAATSPFFPASVSRPLRTPVKEELRTNIRSILKNKHLNVQCAGASTPSIPSVARVGVGTKRKSSAQSGGFSTPPRQPASTPLSISAAKADPASGIAFHRLAPLGAPRFGTRTPQSKAETDAYVKRQAETMKRLRIRDMDNSDEDWGVIEDDESACDVEEDNDVTTKKLFVNRLSLLSRRSRSRPLSPKKPLLVNMPQKGSAMDEVTEAISPGGHILKRRARSRPVSLELLESVNQTPSPPASSQPAASGVQPRRSLHSPPVSFPSVNRNRMSIIPNSSSPSNCGSPMPRRRLTGSSGPRPFVQPRTSDTAPRAPMTRLTSSSSASLFFGPSIPQPANKPRSRTSTTASNYAATAASLRIQTGRASISNRHSYAGPGSETMSPLPWSLRSTLNMPSPDSSPISLPCGSRDVVDDEDDMFFEPCEPPETSFVFSVTEGTPSPRSKKVQEMLPSKYKPRDSGVAFSDDEDTSNSGGDFPSTMPHTSTSASSLNSDAGDDLVTPGVLPGANSGWPTAVILSGLDDGGRNFHRTNDDGVDVDAFILRTLTASGKPSAEESKKPPGTPVKKLKNTHLGGNRPWQSAVAAKVGFDFGGLDLAAVPPGKMKNGPRKSLPAAFPPLGPKKCKLDPNGSDSDEDAVNSPSSRKESNKYEGLGLGRPPVPSEPAGPLLRTRWLMRRSSSGAFSSGSETSIATPTRRKDWPIPPHVPAHFCPTMNTHPVPSEKPGSRSSSNSSVISLNSPTPRRQLPVSTSRRPAVSPLHQHAEAASHDNLGRFEKEFVEIDQIGSGEFGKVLKVRTKNGPQDNVWAVKRSKPFEGPRHRLRLREEVDILQHLARAAAAEGGQHCNVLAYIDSWEQDDILFIRTELCELGNFERFLWEYGRAFPRLEEARVWKIFVDLSNGLRFIHDSGVIHLDIKPANIFLTREGRFKIGDFGMASLWPRVSSGSPLGVGVGGFEREGDKVYLAREVLQGSYGKAADIFSFGMMMLETATNIVVPDQGDGWHRLRQENFSQVDLDGSPELFDLIKSMMRKDPVKRVNIHAVYAHPVVQRARLAMERAKAEASATGSSLFVASPLAGVSDTFLEEILDRRTVGARYPDVAMDLSP</sequence>
<dbReference type="InterPro" id="IPR008271">
    <property type="entry name" value="Ser/Thr_kinase_AS"/>
</dbReference>
<reference evidence="10" key="2">
    <citation type="submission" date="2015-01" db="EMBL/GenBank/DDBJ databases">
        <title>Evolutionary Origins and Diversification of the Mycorrhizal Mutualists.</title>
        <authorList>
            <consortium name="DOE Joint Genome Institute"/>
            <consortium name="Mycorrhizal Genomics Consortium"/>
            <person name="Kohler A."/>
            <person name="Kuo A."/>
            <person name="Nagy L.G."/>
            <person name="Floudas D."/>
            <person name="Copeland A."/>
            <person name="Barry K.W."/>
            <person name="Cichocki N."/>
            <person name="Veneault-Fourrey C."/>
            <person name="LaButti K."/>
            <person name="Lindquist E.A."/>
            <person name="Lipzen A."/>
            <person name="Lundell T."/>
            <person name="Morin E."/>
            <person name="Murat C."/>
            <person name="Riley R."/>
            <person name="Ohm R."/>
            <person name="Sun H."/>
            <person name="Tunlid A."/>
            <person name="Henrissat B."/>
            <person name="Grigoriev I.V."/>
            <person name="Hibbett D.S."/>
            <person name="Martin F."/>
        </authorList>
    </citation>
    <scope>NUCLEOTIDE SEQUENCE [LARGE SCALE GENOMIC DNA]</scope>
    <source>
        <strain evidence="10">Ve08.2h10</strain>
    </source>
</reference>
<comment type="similarity">
    <text evidence="5">Belongs to the protein kinase superfamily. Ser/Thr protein kinase family. GCN2 subfamily.</text>
</comment>
<evidence type="ECO:0000256" key="2">
    <source>
        <dbReference type="ARBA" id="ARBA00022741"/>
    </source>
</evidence>
<feature type="region of interest" description="Disordered" evidence="7">
    <location>
        <begin position="121"/>
        <end position="151"/>
    </location>
</feature>
<feature type="compositionally biased region" description="Polar residues" evidence="7">
    <location>
        <begin position="494"/>
        <end position="504"/>
    </location>
</feature>
<feature type="compositionally biased region" description="Low complexity" evidence="7">
    <location>
        <begin position="784"/>
        <end position="801"/>
    </location>
</feature>
<feature type="compositionally biased region" description="Low complexity" evidence="7">
    <location>
        <begin position="741"/>
        <end position="752"/>
    </location>
</feature>
<dbReference type="OrthoDB" id="5337378at2759"/>
<organism evidence="9 10">
    <name type="scientific">Paxillus rubicundulus Ve08.2h10</name>
    <dbReference type="NCBI Taxonomy" id="930991"/>
    <lineage>
        <taxon>Eukaryota</taxon>
        <taxon>Fungi</taxon>
        <taxon>Dikarya</taxon>
        <taxon>Basidiomycota</taxon>
        <taxon>Agaricomycotina</taxon>
        <taxon>Agaricomycetes</taxon>
        <taxon>Agaricomycetidae</taxon>
        <taxon>Boletales</taxon>
        <taxon>Paxilineae</taxon>
        <taxon>Paxillaceae</taxon>
        <taxon>Paxillus</taxon>
    </lineage>
</organism>
<dbReference type="InParanoid" id="A0A0D0E6J0"/>
<gene>
    <name evidence="9" type="ORF">PAXRUDRAFT_136951</name>
</gene>
<feature type="region of interest" description="Disordered" evidence="7">
    <location>
        <begin position="244"/>
        <end position="263"/>
    </location>
</feature>
<evidence type="ECO:0000313" key="10">
    <source>
        <dbReference type="Proteomes" id="UP000054538"/>
    </source>
</evidence>
<evidence type="ECO:0000256" key="5">
    <source>
        <dbReference type="ARBA" id="ARBA00037982"/>
    </source>
</evidence>
<keyword evidence="4 6" id="KW-0067">ATP-binding</keyword>
<dbReference type="GO" id="GO:0005524">
    <property type="term" value="F:ATP binding"/>
    <property type="evidence" value="ECO:0007669"/>
    <property type="project" value="UniProtKB-UniRule"/>
</dbReference>
<dbReference type="HOGENOM" id="CLU_010670_0_0_1"/>
<dbReference type="InterPro" id="IPR050339">
    <property type="entry name" value="CC_SR_Kinase"/>
</dbReference>
<keyword evidence="2 6" id="KW-0547">Nucleotide-binding</keyword>
<dbReference type="STRING" id="930991.A0A0D0E6J0"/>
<dbReference type="SUPFAM" id="SSF56112">
    <property type="entry name" value="Protein kinase-like (PK-like)"/>
    <property type="match status" value="1"/>
</dbReference>
<feature type="compositionally biased region" description="Low complexity" evidence="7">
    <location>
        <begin position="331"/>
        <end position="351"/>
    </location>
</feature>
<feature type="region of interest" description="Disordered" evidence="7">
    <location>
        <begin position="664"/>
        <end position="729"/>
    </location>
</feature>
<evidence type="ECO:0000256" key="3">
    <source>
        <dbReference type="ARBA" id="ARBA00022777"/>
    </source>
</evidence>
<feature type="region of interest" description="Disordered" evidence="7">
    <location>
        <begin position="296"/>
        <end position="411"/>
    </location>
</feature>
<proteinExistence type="inferred from homology"/>
<accession>A0A0D0E6J0</accession>
<feature type="domain" description="Protein kinase" evidence="8">
    <location>
        <begin position="840"/>
        <end position="1110"/>
    </location>
</feature>
<protein>
    <recommendedName>
        <fullName evidence="8">Protein kinase domain-containing protein</fullName>
    </recommendedName>
</protein>
<feature type="region of interest" description="Disordered" evidence="7">
    <location>
        <begin position="741"/>
        <end position="830"/>
    </location>
</feature>
<feature type="region of interest" description="Disordered" evidence="7">
    <location>
        <begin position="1"/>
        <end position="28"/>
    </location>
</feature>
<feature type="region of interest" description="Disordered" evidence="7">
    <location>
        <begin position="611"/>
        <end position="639"/>
    </location>
</feature>
<evidence type="ECO:0000256" key="1">
    <source>
        <dbReference type="ARBA" id="ARBA00022679"/>
    </source>
</evidence>
<dbReference type="PROSITE" id="PS00107">
    <property type="entry name" value="PROTEIN_KINASE_ATP"/>
    <property type="match status" value="1"/>
</dbReference>
<feature type="compositionally biased region" description="Low complexity" evidence="7">
    <location>
        <begin position="244"/>
        <end position="256"/>
    </location>
</feature>
<dbReference type="PROSITE" id="PS50011">
    <property type="entry name" value="PROTEIN_KINASE_DOM"/>
    <property type="match status" value="1"/>
</dbReference>
<dbReference type="GO" id="GO:0004672">
    <property type="term" value="F:protein kinase activity"/>
    <property type="evidence" value="ECO:0007669"/>
    <property type="project" value="InterPro"/>
</dbReference>
<dbReference type="PROSITE" id="PS00108">
    <property type="entry name" value="PROTEIN_KINASE_ST"/>
    <property type="match status" value="1"/>
</dbReference>
<dbReference type="GO" id="GO:0005634">
    <property type="term" value="C:nucleus"/>
    <property type="evidence" value="ECO:0007669"/>
    <property type="project" value="TreeGrafter"/>
</dbReference>